<evidence type="ECO:0000256" key="12">
    <source>
        <dbReference type="ARBA" id="ARBA00050125"/>
    </source>
</evidence>
<feature type="binding site" evidence="14">
    <location>
        <position position="166"/>
    </location>
    <ligand>
        <name>iminosuccinate</name>
        <dbReference type="ChEBI" id="CHEBI:77875"/>
    </ligand>
</feature>
<dbReference type="GO" id="GO:0046872">
    <property type="term" value="F:metal ion binding"/>
    <property type="evidence" value="ECO:0007669"/>
    <property type="project" value="UniProtKB-KW"/>
</dbReference>
<protein>
    <recommendedName>
        <fullName evidence="13 14">Quinolinate synthase</fullName>
        <ecNumber evidence="4 14">2.5.1.72</ecNumber>
    </recommendedName>
</protein>
<evidence type="ECO:0000256" key="6">
    <source>
        <dbReference type="ARBA" id="ARBA00022490"/>
    </source>
</evidence>
<dbReference type="HAMAP" id="MF_00568">
    <property type="entry name" value="NadA_type2"/>
    <property type="match status" value="1"/>
</dbReference>
<feature type="binding site" evidence="14">
    <location>
        <position position="302"/>
    </location>
    <ligand>
        <name>[4Fe-4S] cluster</name>
        <dbReference type="ChEBI" id="CHEBI:49883"/>
    </ligand>
</feature>
<dbReference type="Pfam" id="PF02445">
    <property type="entry name" value="NadA"/>
    <property type="match status" value="1"/>
</dbReference>
<sequence length="350" mass="39246">MESFIFDQRQNSKKENFKMNIDVLEEINKKGFAEEEIDPTLDLFAEIEKLKKEKNAIILAHYYQEPDIQDIADYIGDSLGLSQEAAKTDADVIVFAGVHFMAETAKILSPNKTVLLPDVKAGCSLADSCPPHLFRKFKEKYPDHLVITYVNCTAELKALSDIVCTSTNAVQIVESLPKDQKIIFGPDRNLGAYVAKKTGRDLVLWNGACMVHEIFSQEKITKLKERHPNAKFIAHPECEEVVLKMADYIGSTTGLLKYTITNPATEFIVATESGIIHQMEKANPTKTFIPAPPNNSCACNDCPYMKRNTLEKLYLCIKNGLPEVTVPEHIIEQARKPIQRMLDISAELGL</sequence>
<dbReference type="GO" id="GO:0008987">
    <property type="term" value="F:quinolinate synthetase A activity"/>
    <property type="evidence" value="ECO:0007669"/>
    <property type="project" value="UniProtKB-UniRule"/>
</dbReference>
<evidence type="ECO:0000256" key="1">
    <source>
        <dbReference type="ARBA" id="ARBA00003791"/>
    </source>
</evidence>
<comment type="subcellular location">
    <subcellularLocation>
        <location evidence="2 14">Cytoplasm</location>
    </subcellularLocation>
</comment>
<keyword evidence="11 14" id="KW-0411">Iron-sulfur</keyword>
<dbReference type="AlphaFoldDB" id="A0AAU7K423"/>
<comment type="pathway">
    <text evidence="3 14">Cofactor biosynthesis; NAD(+) biosynthesis; quinolinate from iminoaspartate: step 1/1.</text>
</comment>
<name>A0AAU7K423_9SPHI</name>
<keyword evidence="7 14" id="KW-0662">Pyridine nucleotide biosynthesis</keyword>
<evidence type="ECO:0000256" key="10">
    <source>
        <dbReference type="ARBA" id="ARBA00023004"/>
    </source>
</evidence>
<comment type="function">
    <text evidence="1 14">Catalyzes the condensation of iminoaspartate with dihydroxyacetone phosphate to form quinolinate.</text>
</comment>
<evidence type="ECO:0000256" key="13">
    <source>
        <dbReference type="ARBA" id="ARBA00073059"/>
    </source>
</evidence>
<dbReference type="EC" id="2.5.1.72" evidence="4 14"/>
<feature type="binding site" evidence="14">
    <location>
        <position position="123"/>
    </location>
    <ligand>
        <name>[4Fe-4S] cluster</name>
        <dbReference type="ChEBI" id="CHEBI:49883"/>
    </ligand>
</feature>
<keyword evidence="10 14" id="KW-0408">Iron</keyword>
<dbReference type="GO" id="GO:0051539">
    <property type="term" value="F:4 iron, 4 sulfur cluster binding"/>
    <property type="evidence" value="ECO:0007669"/>
    <property type="project" value="UniProtKB-KW"/>
</dbReference>
<evidence type="ECO:0000256" key="3">
    <source>
        <dbReference type="ARBA" id="ARBA00005065"/>
    </source>
</evidence>
<feature type="binding site" evidence="14">
    <location>
        <position position="252"/>
    </location>
    <ligand>
        <name>iminosuccinate</name>
        <dbReference type="ChEBI" id="CHEBI:77875"/>
    </ligand>
</feature>
<feature type="binding site" evidence="14">
    <location>
        <position position="78"/>
    </location>
    <ligand>
        <name>iminosuccinate</name>
        <dbReference type="ChEBI" id="CHEBI:77875"/>
    </ligand>
</feature>
<gene>
    <name evidence="14 15" type="primary">nadA</name>
    <name evidence="15" type="ORF">ABEG20_18305</name>
</gene>
<feature type="binding site" evidence="14">
    <location>
        <position position="209"/>
    </location>
    <ligand>
        <name>[4Fe-4S] cluster</name>
        <dbReference type="ChEBI" id="CHEBI:49883"/>
    </ligand>
</feature>
<keyword evidence="8 14" id="KW-0808">Transferase</keyword>
<evidence type="ECO:0000256" key="7">
    <source>
        <dbReference type="ARBA" id="ARBA00022642"/>
    </source>
</evidence>
<dbReference type="NCBIfam" id="NF006878">
    <property type="entry name" value="PRK09375.1-2"/>
    <property type="match status" value="1"/>
</dbReference>
<evidence type="ECO:0000256" key="9">
    <source>
        <dbReference type="ARBA" id="ARBA00022723"/>
    </source>
</evidence>
<evidence type="ECO:0000256" key="8">
    <source>
        <dbReference type="ARBA" id="ARBA00022679"/>
    </source>
</evidence>
<keyword evidence="5 14" id="KW-0004">4Fe-4S</keyword>
<dbReference type="EMBL" id="CP157485">
    <property type="protein sequence ID" value="XBO47243.1"/>
    <property type="molecule type" value="Genomic_DNA"/>
</dbReference>
<dbReference type="InterPro" id="IPR003473">
    <property type="entry name" value="NadA"/>
</dbReference>
<evidence type="ECO:0000256" key="14">
    <source>
        <dbReference type="HAMAP-Rule" id="MF_00568"/>
    </source>
</evidence>
<dbReference type="SUPFAM" id="SSF142754">
    <property type="entry name" value="NadA-like"/>
    <property type="match status" value="1"/>
</dbReference>
<evidence type="ECO:0000313" key="15">
    <source>
        <dbReference type="EMBL" id="XBO47243.1"/>
    </source>
</evidence>
<dbReference type="FunFam" id="3.40.50.10800:FF:000001">
    <property type="entry name" value="Quinolinate synthase A"/>
    <property type="match status" value="1"/>
</dbReference>
<dbReference type="NCBIfam" id="TIGR00550">
    <property type="entry name" value="nadA"/>
    <property type="match status" value="1"/>
</dbReference>
<dbReference type="Gene3D" id="3.40.50.10800">
    <property type="entry name" value="NadA-like"/>
    <property type="match status" value="3"/>
</dbReference>
<reference evidence="15" key="1">
    <citation type="submission" date="2024-05" db="EMBL/GenBank/DDBJ databases">
        <authorList>
            <person name="Kim S."/>
            <person name="Heo J."/>
            <person name="Choi H."/>
            <person name="Choi Y."/>
            <person name="Kwon S.-W."/>
            <person name="Kim Y."/>
        </authorList>
    </citation>
    <scope>NUCLEOTIDE SEQUENCE</scope>
    <source>
        <strain evidence="15">KACC 23697</strain>
    </source>
</reference>
<dbReference type="GO" id="GO:0034628">
    <property type="term" value="P:'de novo' NAD+ biosynthetic process from L-aspartate"/>
    <property type="evidence" value="ECO:0007669"/>
    <property type="project" value="TreeGrafter"/>
</dbReference>
<dbReference type="PANTHER" id="PTHR30573">
    <property type="entry name" value="QUINOLINATE SYNTHETASE A"/>
    <property type="match status" value="1"/>
</dbReference>
<comment type="catalytic activity">
    <reaction evidence="12">
        <text>iminosuccinate + dihydroxyacetone phosphate = quinolinate + phosphate + 2 H2O + H(+)</text>
        <dbReference type="Rhea" id="RHEA:25888"/>
        <dbReference type="ChEBI" id="CHEBI:15377"/>
        <dbReference type="ChEBI" id="CHEBI:15378"/>
        <dbReference type="ChEBI" id="CHEBI:29959"/>
        <dbReference type="ChEBI" id="CHEBI:43474"/>
        <dbReference type="ChEBI" id="CHEBI:57642"/>
        <dbReference type="ChEBI" id="CHEBI:77875"/>
        <dbReference type="EC" id="2.5.1.72"/>
    </reaction>
    <physiologicalReaction direction="left-to-right" evidence="12">
        <dbReference type="Rhea" id="RHEA:25889"/>
    </physiologicalReaction>
</comment>
<evidence type="ECO:0000256" key="2">
    <source>
        <dbReference type="ARBA" id="ARBA00004496"/>
    </source>
</evidence>
<feature type="binding site" evidence="14">
    <location>
        <begin position="149"/>
        <end position="151"/>
    </location>
    <ligand>
        <name>iminosuccinate</name>
        <dbReference type="ChEBI" id="CHEBI:77875"/>
    </ligand>
</feature>
<evidence type="ECO:0000256" key="4">
    <source>
        <dbReference type="ARBA" id="ARBA00012669"/>
    </source>
</evidence>
<keyword evidence="9 14" id="KW-0479">Metal-binding</keyword>
<feature type="binding site" evidence="14">
    <location>
        <begin position="235"/>
        <end position="237"/>
    </location>
    <ligand>
        <name>iminosuccinate</name>
        <dbReference type="ChEBI" id="CHEBI:77875"/>
    </ligand>
</feature>
<evidence type="ECO:0000256" key="5">
    <source>
        <dbReference type="ARBA" id="ARBA00022485"/>
    </source>
</evidence>
<proteinExistence type="inferred from homology"/>
<comment type="similarity">
    <text evidence="14">Belongs to the quinolinate synthase family. Type 2 subfamily.</text>
</comment>
<dbReference type="InterPro" id="IPR036094">
    <property type="entry name" value="NadA_sf"/>
</dbReference>
<accession>A0AAU7K423</accession>
<organism evidence="15">
    <name type="scientific">Pedobacter sp. KACC 23697</name>
    <dbReference type="NCBI Taxonomy" id="3149230"/>
    <lineage>
        <taxon>Bacteria</taxon>
        <taxon>Pseudomonadati</taxon>
        <taxon>Bacteroidota</taxon>
        <taxon>Sphingobacteriia</taxon>
        <taxon>Sphingobacteriales</taxon>
        <taxon>Sphingobacteriaceae</taxon>
        <taxon>Pedobacter</taxon>
    </lineage>
</organism>
<dbReference type="FunFam" id="3.40.50.10800:FF:000003">
    <property type="entry name" value="Quinolinate synthase A"/>
    <property type="match status" value="1"/>
</dbReference>
<dbReference type="NCBIfam" id="NF006879">
    <property type="entry name" value="PRK09375.1-4"/>
    <property type="match status" value="1"/>
</dbReference>
<keyword evidence="6 14" id="KW-0963">Cytoplasm</keyword>
<dbReference type="GO" id="GO:0005829">
    <property type="term" value="C:cytosol"/>
    <property type="evidence" value="ECO:0007669"/>
    <property type="project" value="TreeGrafter"/>
</dbReference>
<feature type="binding site" evidence="14">
    <location>
        <position position="61"/>
    </location>
    <ligand>
        <name>iminosuccinate</name>
        <dbReference type="ChEBI" id="CHEBI:77875"/>
    </ligand>
</feature>
<dbReference type="PANTHER" id="PTHR30573:SF0">
    <property type="entry name" value="QUINOLINATE SYNTHASE, CHLOROPLASTIC"/>
    <property type="match status" value="1"/>
</dbReference>
<comment type="cofactor">
    <cofactor evidence="14">
        <name>[4Fe-4S] cluster</name>
        <dbReference type="ChEBI" id="CHEBI:49883"/>
    </cofactor>
    <text evidence="14">Binds 1 [4Fe-4S] cluster per subunit.</text>
</comment>
<evidence type="ECO:0000256" key="11">
    <source>
        <dbReference type="ARBA" id="ARBA00023014"/>
    </source>
</evidence>
<dbReference type="InterPro" id="IPR023066">
    <property type="entry name" value="Quinolinate_synth_type2"/>
</dbReference>